<dbReference type="EMBL" id="ML976745">
    <property type="protein sequence ID" value="KAF1966474.1"/>
    <property type="molecule type" value="Genomic_DNA"/>
</dbReference>
<keyword evidence="2" id="KW-1185">Reference proteome</keyword>
<gene>
    <name evidence="1" type="ORF">BU23DRAFT_324814</name>
</gene>
<sequence length="150" mass="16769">MSLVTSSVYGPKNRFRWRACCKPLSQQPGTAVPSSSARRGLRPYRLLLRVVTSPSHTKSETFRVWEQRPDMVAQIALYVPIQLSSQPQPSTSSFQYPMMIHIDLPSTLTLRDVLLAPGISWSTRQLKQCRQNLRGTDSGTMILGCAHPGT</sequence>
<name>A0A6A5UP75_9PLEO</name>
<organism evidence="1 2">
    <name type="scientific">Bimuria novae-zelandiae CBS 107.79</name>
    <dbReference type="NCBI Taxonomy" id="1447943"/>
    <lineage>
        <taxon>Eukaryota</taxon>
        <taxon>Fungi</taxon>
        <taxon>Dikarya</taxon>
        <taxon>Ascomycota</taxon>
        <taxon>Pezizomycotina</taxon>
        <taxon>Dothideomycetes</taxon>
        <taxon>Pleosporomycetidae</taxon>
        <taxon>Pleosporales</taxon>
        <taxon>Massarineae</taxon>
        <taxon>Didymosphaeriaceae</taxon>
        <taxon>Bimuria</taxon>
    </lineage>
</organism>
<proteinExistence type="predicted"/>
<accession>A0A6A5UP75</accession>
<dbReference type="Proteomes" id="UP000800036">
    <property type="component" value="Unassembled WGS sequence"/>
</dbReference>
<reference evidence="1" key="1">
    <citation type="journal article" date="2020" name="Stud. Mycol.">
        <title>101 Dothideomycetes genomes: a test case for predicting lifestyles and emergence of pathogens.</title>
        <authorList>
            <person name="Haridas S."/>
            <person name="Albert R."/>
            <person name="Binder M."/>
            <person name="Bloem J."/>
            <person name="Labutti K."/>
            <person name="Salamov A."/>
            <person name="Andreopoulos B."/>
            <person name="Baker S."/>
            <person name="Barry K."/>
            <person name="Bills G."/>
            <person name="Bluhm B."/>
            <person name="Cannon C."/>
            <person name="Castanera R."/>
            <person name="Culley D."/>
            <person name="Daum C."/>
            <person name="Ezra D."/>
            <person name="Gonzalez J."/>
            <person name="Henrissat B."/>
            <person name="Kuo A."/>
            <person name="Liang C."/>
            <person name="Lipzen A."/>
            <person name="Lutzoni F."/>
            <person name="Magnuson J."/>
            <person name="Mondo S."/>
            <person name="Nolan M."/>
            <person name="Ohm R."/>
            <person name="Pangilinan J."/>
            <person name="Park H.-J."/>
            <person name="Ramirez L."/>
            <person name="Alfaro M."/>
            <person name="Sun H."/>
            <person name="Tritt A."/>
            <person name="Yoshinaga Y."/>
            <person name="Zwiers L.-H."/>
            <person name="Turgeon B."/>
            <person name="Goodwin S."/>
            <person name="Spatafora J."/>
            <person name="Crous P."/>
            <person name="Grigoriev I."/>
        </authorList>
    </citation>
    <scope>NUCLEOTIDE SEQUENCE</scope>
    <source>
        <strain evidence="1">CBS 107.79</strain>
    </source>
</reference>
<evidence type="ECO:0000313" key="1">
    <source>
        <dbReference type="EMBL" id="KAF1966474.1"/>
    </source>
</evidence>
<protein>
    <submittedName>
        <fullName evidence="1">Uncharacterized protein</fullName>
    </submittedName>
</protein>
<dbReference type="AlphaFoldDB" id="A0A6A5UP75"/>
<evidence type="ECO:0000313" key="2">
    <source>
        <dbReference type="Proteomes" id="UP000800036"/>
    </source>
</evidence>